<protein>
    <submittedName>
        <fullName evidence="2">Uncharacterized protein</fullName>
    </submittedName>
</protein>
<sequence length="103" mass="11792">MEATNLDWLGDNFALDFRTPELPFDSPAASATSPIANPRASQEAERTEPPSGEHDLPLLRLSGWERDKQYDKTNPECIHYVFKWKVSQRDKIRARQIFADSDS</sequence>
<dbReference type="Proteomes" id="UP000616885">
    <property type="component" value="Unassembled WGS sequence"/>
</dbReference>
<accession>A0A8H7N268</accession>
<evidence type="ECO:0000256" key="1">
    <source>
        <dbReference type="SAM" id="MobiDB-lite"/>
    </source>
</evidence>
<feature type="compositionally biased region" description="Basic and acidic residues" evidence="1">
    <location>
        <begin position="42"/>
        <end position="58"/>
    </location>
</feature>
<dbReference type="AlphaFoldDB" id="A0A8H7N268"/>
<reference evidence="2" key="1">
    <citation type="submission" date="2020-10" db="EMBL/GenBank/DDBJ databases">
        <title>High-Quality Genome Resource of Clonostachys rosea strain S41 by Oxford Nanopore Long-Read Sequencing.</title>
        <authorList>
            <person name="Wang H."/>
        </authorList>
    </citation>
    <scope>NUCLEOTIDE SEQUENCE</scope>
    <source>
        <strain evidence="2">S41</strain>
    </source>
</reference>
<evidence type="ECO:0000313" key="2">
    <source>
        <dbReference type="EMBL" id="KAF9744293.1"/>
    </source>
</evidence>
<comment type="caution">
    <text evidence="2">The sequence shown here is derived from an EMBL/GenBank/DDBJ whole genome shotgun (WGS) entry which is preliminary data.</text>
</comment>
<evidence type="ECO:0000313" key="3">
    <source>
        <dbReference type="Proteomes" id="UP000616885"/>
    </source>
</evidence>
<feature type="region of interest" description="Disordered" evidence="1">
    <location>
        <begin position="24"/>
        <end position="58"/>
    </location>
</feature>
<gene>
    <name evidence="2" type="ORF">IM811_005873</name>
</gene>
<proteinExistence type="predicted"/>
<name>A0A8H7N268_BIOOC</name>
<dbReference type="EMBL" id="JADCTT010000015">
    <property type="protein sequence ID" value="KAF9744293.1"/>
    <property type="molecule type" value="Genomic_DNA"/>
</dbReference>
<organism evidence="2 3">
    <name type="scientific">Bionectria ochroleuca</name>
    <name type="common">Gliocladium roseum</name>
    <dbReference type="NCBI Taxonomy" id="29856"/>
    <lineage>
        <taxon>Eukaryota</taxon>
        <taxon>Fungi</taxon>
        <taxon>Dikarya</taxon>
        <taxon>Ascomycota</taxon>
        <taxon>Pezizomycotina</taxon>
        <taxon>Sordariomycetes</taxon>
        <taxon>Hypocreomycetidae</taxon>
        <taxon>Hypocreales</taxon>
        <taxon>Bionectriaceae</taxon>
        <taxon>Clonostachys</taxon>
    </lineage>
</organism>